<reference evidence="9" key="1">
    <citation type="submission" date="2024-04" db="UniProtKB">
        <authorList>
            <consortium name="EnsemblMetazoa"/>
        </authorList>
    </citation>
    <scope>IDENTIFICATION</scope>
    <source>
        <strain evidence="9">EBRO</strain>
    </source>
</reference>
<organism evidence="9 10">
    <name type="scientific">Anopheles atroparvus</name>
    <name type="common">European mosquito</name>
    <dbReference type="NCBI Taxonomy" id="41427"/>
    <lineage>
        <taxon>Eukaryota</taxon>
        <taxon>Metazoa</taxon>
        <taxon>Ecdysozoa</taxon>
        <taxon>Arthropoda</taxon>
        <taxon>Hexapoda</taxon>
        <taxon>Insecta</taxon>
        <taxon>Pterygota</taxon>
        <taxon>Neoptera</taxon>
        <taxon>Endopterygota</taxon>
        <taxon>Diptera</taxon>
        <taxon>Nematocera</taxon>
        <taxon>Culicoidea</taxon>
        <taxon>Culicidae</taxon>
        <taxon>Anophelinae</taxon>
        <taxon>Anopheles</taxon>
    </lineage>
</organism>
<dbReference type="EC" id="2.7.7.49" evidence="1"/>
<evidence type="ECO:0000313" key="10">
    <source>
        <dbReference type="Proteomes" id="UP000075880"/>
    </source>
</evidence>
<dbReference type="FunFam" id="1.10.340.70:FF:000003">
    <property type="entry name" value="Protein CBG25708"/>
    <property type="match status" value="1"/>
</dbReference>
<keyword evidence="2" id="KW-0548">Nucleotidyltransferase</keyword>
<evidence type="ECO:0000259" key="8">
    <source>
        <dbReference type="PROSITE" id="PS50994"/>
    </source>
</evidence>
<keyword evidence="10" id="KW-1185">Reference proteome</keyword>
<dbReference type="GO" id="GO:0042575">
    <property type="term" value="C:DNA polymerase complex"/>
    <property type="evidence" value="ECO:0007669"/>
    <property type="project" value="UniProtKB-ARBA"/>
</dbReference>
<dbReference type="Gene3D" id="3.30.420.10">
    <property type="entry name" value="Ribonuclease H-like superfamily/Ribonuclease H"/>
    <property type="match status" value="1"/>
</dbReference>
<dbReference type="InterPro" id="IPR036397">
    <property type="entry name" value="RNaseH_sf"/>
</dbReference>
<dbReference type="InterPro" id="IPR041588">
    <property type="entry name" value="Integrase_H2C2"/>
</dbReference>
<dbReference type="SUPFAM" id="SSF53098">
    <property type="entry name" value="Ribonuclease H-like"/>
    <property type="match status" value="1"/>
</dbReference>
<feature type="domain" description="Integrase catalytic" evidence="8">
    <location>
        <begin position="335"/>
        <end position="489"/>
    </location>
</feature>
<dbReference type="InterPro" id="IPR001584">
    <property type="entry name" value="Integrase_cat-core"/>
</dbReference>
<dbReference type="PROSITE" id="PS50994">
    <property type="entry name" value="INTEGRASE"/>
    <property type="match status" value="1"/>
</dbReference>
<dbReference type="GO" id="GO:0004519">
    <property type="term" value="F:endonuclease activity"/>
    <property type="evidence" value="ECO:0007669"/>
    <property type="project" value="UniProtKB-KW"/>
</dbReference>
<proteinExistence type="predicted"/>
<dbReference type="CDD" id="cd09274">
    <property type="entry name" value="RNase_HI_RT_Ty3"/>
    <property type="match status" value="1"/>
</dbReference>
<protein>
    <recommendedName>
        <fullName evidence="1">RNA-directed DNA polymerase</fullName>
        <ecNumber evidence="1">2.7.7.49</ecNumber>
    </recommendedName>
</protein>
<dbReference type="Gene3D" id="1.10.340.70">
    <property type="match status" value="1"/>
</dbReference>
<keyword evidence="5" id="KW-0695">RNA-directed DNA polymerase</keyword>
<dbReference type="Pfam" id="PF17921">
    <property type="entry name" value="Integrase_H2C2"/>
    <property type="match status" value="1"/>
</dbReference>
<dbReference type="PANTHER" id="PTHR37984:SF5">
    <property type="entry name" value="PROTEIN NYNRIN-LIKE"/>
    <property type="match status" value="1"/>
</dbReference>
<dbReference type="SUPFAM" id="SSF56672">
    <property type="entry name" value="DNA/RNA polymerases"/>
    <property type="match status" value="1"/>
</dbReference>
<dbReference type="Pfam" id="PF17919">
    <property type="entry name" value="RT_RNaseH_2"/>
    <property type="match status" value="1"/>
</dbReference>
<evidence type="ECO:0000256" key="2">
    <source>
        <dbReference type="ARBA" id="ARBA00022695"/>
    </source>
</evidence>
<evidence type="ECO:0000256" key="6">
    <source>
        <dbReference type="ARBA" id="ARBA00023268"/>
    </source>
</evidence>
<feature type="compositionally biased region" description="Polar residues" evidence="7">
    <location>
        <begin position="609"/>
        <end position="640"/>
    </location>
</feature>
<dbReference type="InterPro" id="IPR041577">
    <property type="entry name" value="RT_RNaseH_2"/>
</dbReference>
<feature type="region of interest" description="Disordered" evidence="7">
    <location>
        <begin position="609"/>
        <end position="677"/>
    </location>
</feature>
<keyword evidence="4" id="KW-0255">Endonuclease</keyword>
<dbReference type="GO" id="GO:0003676">
    <property type="term" value="F:nucleic acid binding"/>
    <property type="evidence" value="ECO:0007669"/>
    <property type="project" value="InterPro"/>
</dbReference>
<accession>A0AAG5D9A3</accession>
<dbReference type="GO" id="GO:0003964">
    <property type="term" value="F:RNA-directed DNA polymerase activity"/>
    <property type="evidence" value="ECO:0007669"/>
    <property type="project" value="UniProtKB-KW"/>
</dbReference>
<dbReference type="FunFam" id="3.30.420.10:FF:000131">
    <property type="entry name" value="Protein CBG26278"/>
    <property type="match status" value="1"/>
</dbReference>
<evidence type="ECO:0000256" key="3">
    <source>
        <dbReference type="ARBA" id="ARBA00022722"/>
    </source>
</evidence>
<keyword evidence="3" id="KW-0540">Nuclease</keyword>
<keyword evidence="4" id="KW-0378">Hydrolase</keyword>
<keyword evidence="2" id="KW-0808">Transferase</keyword>
<evidence type="ECO:0000313" key="9">
    <source>
        <dbReference type="EnsemblMetazoa" id="ENSAATROPP007465"/>
    </source>
</evidence>
<sequence length="677" mass="76894">MRKLRYPLDNLLKANNSFCWTPECKQSFATFKSILSSDLLLTHYDPRQKIVVSADASSIGLGATISHMYPGGSMRVIQHASRALTEAERHYSQIDREGLAIIFAVKKFHKMIFGRRFTLQTDHRPLLHIFGSKKGIPTVTANRLQRFALTLLAYDFDIEYVRTDDFGNADLLSRLINTQAKPEEDTVIASIETDIKAMVISALHATPLHFADLIRETQKDPLLQKLIRYIREGWPNNTTYTRDLSRFFARKDALSIVEGCILFGERVVIPQVLQRQCLQQIHQGHPGIQRMKALARSYIYWPSLDADITEWVKTCQPCQAVAKSPPHSSPVPWPEAAGPWQRVHVDYAGPLDGDFYLIVVDSFSKWPEVFRTNSTTSAATIGILRGIFARFGVPTTLVSDNGTQFTSEDFKSFCFLNGIDHLTTAPYHPQSNGQAERFVDTFKRTVKKISADGRTMQEALDAFLLAYRSTPCSALEGFKSPAEIMLGRKMRTTLDLLRPTPAERSTDSPVAKKRREFYPSDLIYAKCYSRNGWSWIAGTIVNRIGNVMYTVRTVFNKIIKSHVNQLRERRVRHHHQHHHHHHHRESAESVGLPLDILLDSWQHTPLQHTTPTCTGVSTNPPTNAQSLASVSDPHTVSNAASLHPTKAPIPVNRTSREPRRSSRLRRPPSRFDQYRRF</sequence>
<dbReference type="AlphaFoldDB" id="A0AAG5D9A3"/>
<evidence type="ECO:0000256" key="1">
    <source>
        <dbReference type="ARBA" id="ARBA00012493"/>
    </source>
</evidence>
<dbReference type="PANTHER" id="PTHR37984">
    <property type="entry name" value="PROTEIN CBG26694"/>
    <property type="match status" value="1"/>
</dbReference>
<evidence type="ECO:0000256" key="7">
    <source>
        <dbReference type="SAM" id="MobiDB-lite"/>
    </source>
</evidence>
<dbReference type="Pfam" id="PF00665">
    <property type="entry name" value="rve"/>
    <property type="match status" value="1"/>
</dbReference>
<dbReference type="EnsemblMetazoa" id="ENSAATROPT008303">
    <property type="protein sequence ID" value="ENSAATROPP007465"/>
    <property type="gene ID" value="ENSAATROPG006761"/>
</dbReference>
<dbReference type="InterPro" id="IPR043502">
    <property type="entry name" value="DNA/RNA_pol_sf"/>
</dbReference>
<dbReference type="FunFam" id="3.10.20.370:FF:000001">
    <property type="entry name" value="Retrovirus-related Pol polyprotein from transposon 17.6-like protein"/>
    <property type="match status" value="1"/>
</dbReference>
<feature type="compositionally biased region" description="Basic residues" evidence="7">
    <location>
        <begin position="569"/>
        <end position="584"/>
    </location>
</feature>
<dbReference type="InterPro" id="IPR050951">
    <property type="entry name" value="Retrovirus_Pol_polyprotein"/>
</dbReference>
<feature type="region of interest" description="Disordered" evidence="7">
    <location>
        <begin position="569"/>
        <end position="589"/>
    </location>
</feature>
<dbReference type="InterPro" id="IPR012337">
    <property type="entry name" value="RNaseH-like_sf"/>
</dbReference>
<dbReference type="Proteomes" id="UP000075880">
    <property type="component" value="Unassembled WGS sequence"/>
</dbReference>
<keyword evidence="6" id="KW-0511">Multifunctional enzyme</keyword>
<evidence type="ECO:0000256" key="5">
    <source>
        <dbReference type="ARBA" id="ARBA00022918"/>
    </source>
</evidence>
<name>A0AAG5D9A3_ANOAO</name>
<dbReference type="GO" id="GO:0015074">
    <property type="term" value="P:DNA integration"/>
    <property type="evidence" value="ECO:0007669"/>
    <property type="project" value="InterPro"/>
</dbReference>
<evidence type="ECO:0000256" key="4">
    <source>
        <dbReference type="ARBA" id="ARBA00022759"/>
    </source>
</evidence>